<dbReference type="RefSeq" id="WP_090985752.1">
    <property type="nucleotide sequence ID" value="NZ_FOJM01000014.1"/>
</dbReference>
<organism evidence="3 4">
    <name type="scientific">Pedobacter suwonensis</name>
    <dbReference type="NCBI Taxonomy" id="332999"/>
    <lineage>
        <taxon>Bacteria</taxon>
        <taxon>Pseudomonadati</taxon>
        <taxon>Bacteroidota</taxon>
        <taxon>Sphingobacteriia</taxon>
        <taxon>Sphingobacteriales</taxon>
        <taxon>Sphingobacteriaceae</taxon>
        <taxon>Pedobacter</taxon>
    </lineage>
</organism>
<dbReference type="Gene3D" id="3.90.1750.20">
    <property type="entry name" value="Putative Large Serine Recombinase, Chain B, Domain 2"/>
    <property type="match status" value="1"/>
</dbReference>
<dbReference type="InterPro" id="IPR050639">
    <property type="entry name" value="SSR_resolvase"/>
</dbReference>
<dbReference type="AlphaFoldDB" id="A0A1I0TT63"/>
<dbReference type="CDD" id="cd00338">
    <property type="entry name" value="Ser_Recombinase"/>
    <property type="match status" value="1"/>
</dbReference>
<dbReference type="Pfam" id="PF07508">
    <property type="entry name" value="Recombinase"/>
    <property type="match status" value="1"/>
</dbReference>
<dbReference type="PROSITE" id="PS51736">
    <property type="entry name" value="RECOMBINASES_3"/>
    <property type="match status" value="1"/>
</dbReference>
<keyword evidence="4" id="KW-1185">Reference proteome</keyword>
<dbReference type="PANTHER" id="PTHR30461:SF23">
    <property type="entry name" value="DNA RECOMBINASE-RELATED"/>
    <property type="match status" value="1"/>
</dbReference>
<feature type="coiled-coil region" evidence="1">
    <location>
        <begin position="379"/>
        <end position="406"/>
    </location>
</feature>
<dbReference type="GO" id="GO:0003677">
    <property type="term" value="F:DNA binding"/>
    <property type="evidence" value="ECO:0007669"/>
    <property type="project" value="InterPro"/>
</dbReference>
<dbReference type="InterPro" id="IPR006119">
    <property type="entry name" value="Resolv_N"/>
</dbReference>
<name>A0A1I0TT63_9SPHI</name>
<dbReference type="STRING" id="332999.SAMN04488511_11443"/>
<proteinExistence type="predicted"/>
<feature type="domain" description="Resolvase/invertase-type recombinase catalytic" evidence="2">
    <location>
        <begin position="24"/>
        <end position="171"/>
    </location>
</feature>
<evidence type="ECO:0000313" key="4">
    <source>
        <dbReference type="Proteomes" id="UP000198836"/>
    </source>
</evidence>
<dbReference type="Pfam" id="PF00239">
    <property type="entry name" value="Resolvase"/>
    <property type="match status" value="1"/>
</dbReference>
<dbReference type="Gene3D" id="3.40.50.1390">
    <property type="entry name" value="Resolvase, N-terminal catalytic domain"/>
    <property type="match status" value="1"/>
</dbReference>
<dbReference type="SMART" id="SM00857">
    <property type="entry name" value="Resolvase"/>
    <property type="match status" value="1"/>
</dbReference>
<dbReference type="PANTHER" id="PTHR30461">
    <property type="entry name" value="DNA-INVERTASE FROM LAMBDOID PROPHAGE"/>
    <property type="match status" value="1"/>
</dbReference>
<evidence type="ECO:0000313" key="3">
    <source>
        <dbReference type="EMBL" id="SFA54922.1"/>
    </source>
</evidence>
<gene>
    <name evidence="3" type="ORF">SAMN04488511_11443</name>
</gene>
<dbReference type="InterPro" id="IPR011109">
    <property type="entry name" value="DNA_bind_recombinase_dom"/>
</dbReference>
<dbReference type="SUPFAM" id="SSF53041">
    <property type="entry name" value="Resolvase-like"/>
    <property type="match status" value="1"/>
</dbReference>
<sequence length="537" mass="62159">MSDVLFFDSFAKGKQHKQVTRSKECVIYTRVSGKDQVDNLSLGTQLKACTSYAEKFGFDIMAQFGGTYESAENDERKQFTAMLSFVKKYKGKISAILVYSLERFSRNDNSIWLSGELRRLGIEIISVTQPIDTSNASGQMQQKLLFLFGEFDNQLRKQKCTAGIREMLLRGDWPTSPPLGFDIDKSGNRRKIVVNAKGRLLRQAFEWKAYENVSNEVIRDRLALRGLKLIHQRISEIFRNPFYCGLMVHNMLEGKVVEGNHEKLVPRELFLKVNGLLDTLSHGFSINEENVDIPLKRFMVCAECGRPLSGYLARKKNIHYYKCKTKACCNNKNANDLNRRFERVLEFFKIETAKDYLELIKNQVVATFNQLTKHKETDLIQLENSYREIKSKVDRLEERYIEEEVSNELYTKYHEKYSQEKYEIERNLMTLSNKSSNLVKCVELAIEYATQLPSKWVSGDYHTKQQLQSLLFPKGISYDKKNDKVRTKEINFVFLYIAYFQQVVLKKQRGIPELDLNYASFAASVAGSRIELPTSGL</sequence>
<protein>
    <submittedName>
        <fullName evidence="3">Site-specific DNA recombinase</fullName>
    </submittedName>
</protein>
<evidence type="ECO:0000256" key="1">
    <source>
        <dbReference type="SAM" id="Coils"/>
    </source>
</evidence>
<dbReference type="InterPro" id="IPR036162">
    <property type="entry name" value="Resolvase-like_N_sf"/>
</dbReference>
<dbReference type="OrthoDB" id="9815006at2"/>
<keyword evidence="1" id="KW-0175">Coiled coil</keyword>
<dbReference type="Proteomes" id="UP000198836">
    <property type="component" value="Unassembled WGS sequence"/>
</dbReference>
<dbReference type="GO" id="GO:0000150">
    <property type="term" value="F:DNA strand exchange activity"/>
    <property type="evidence" value="ECO:0007669"/>
    <property type="project" value="InterPro"/>
</dbReference>
<dbReference type="InterPro" id="IPR038109">
    <property type="entry name" value="DNA_bind_recomb_sf"/>
</dbReference>
<evidence type="ECO:0000259" key="2">
    <source>
        <dbReference type="PROSITE" id="PS51736"/>
    </source>
</evidence>
<reference evidence="4" key="1">
    <citation type="submission" date="2016-10" db="EMBL/GenBank/DDBJ databases">
        <authorList>
            <person name="Varghese N."/>
            <person name="Submissions S."/>
        </authorList>
    </citation>
    <scope>NUCLEOTIDE SEQUENCE [LARGE SCALE GENOMIC DNA]</scope>
    <source>
        <strain evidence="4">DSM 18130</strain>
    </source>
</reference>
<dbReference type="EMBL" id="FOJM01000014">
    <property type="protein sequence ID" value="SFA54922.1"/>
    <property type="molecule type" value="Genomic_DNA"/>
</dbReference>
<accession>A0A1I0TT63</accession>